<name>G2GM61_9ACTN</name>
<evidence type="ECO:0000256" key="1">
    <source>
        <dbReference type="ARBA" id="ARBA00004370"/>
    </source>
</evidence>
<keyword evidence="3" id="KW-0812">Transmembrane</keyword>
<keyword evidence="7" id="KW-1133">Transmembrane helix</keyword>
<keyword evidence="12" id="KW-1185">Reference proteome</keyword>
<dbReference type="PATRIC" id="fig|700597.3.peg.6467"/>
<protein>
    <submittedName>
        <fullName evidence="11">CcmE/CycJ protein</fullName>
    </submittedName>
</protein>
<evidence type="ECO:0000256" key="6">
    <source>
        <dbReference type="ARBA" id="ARBA00022968"/>
    </source>
</evidence>
<evidence type="ECO:0000256" key="4">
    <source>
        <dbReference type="ARBA" id="ARBA00022723"/>
    </source>
</evidence>
<dbReference type="InterPro" id="IPR036127">
    <property type="entry name" value="CcmE-like_sf"/>
</dbReference>
<evidence type="ECO:0000256" key="9">
    <source>
        <dbReference type="ARBA" id="ARBA00023136"/>
    </source>
</evidence>
<keyword evidence="4 10" id="KW-0479">Metal-binding</keyword>
<evidence type="ECO:0000256" key="3">
    <source>
        <dbReference type="ARBA" id="ARBA00022692"/>
    </source>
</evidence>
<sequence>MKRYRLLAVSGLGLAAVLVGLLVFGNLNQNLVYYMTPREALAQRSDYPDGRRFQLGGLVEKGSVQKTSDGLTFAVATTAQPGGRTVAVRFDGAPAQLFQAGIGVVLEGSWKGNAFVSDTMKVKHDENYRPPAQAGDRS</sequence>
<dbReference type="EMBL" id="AGBF01000231">
    <property type="protein sequence ID" value="EGX55408.1"/>
    <property type="molecule type" value="Genomic_DNA"/>
</dbReference>
<comment type="caution">
    <text evidence="11">The sequence shown here is derived from an EMBL/GenBank/DDBJ whole genome shotgun (WGS) entry which is preliminary data.</text>
</comment>
<keyword evidence="8 10" id="KW-0408">Iron</keyword>
<dbReference type="RefSeq" id="WP_007503465.1">
    <property type="nucleotide sequence ID" value="NZ_AGBF01000231.1"/>
</dbReference>
<evidence type="ECO:0000256" key="10">
    <source>
        <dbReference type="PIRSR" id="PIRSR604329-50"/>
    </source>
</evidence>
<dbReference type="PANTHER" id="PTHR34128:SF2">
    <property type="entry name" value="CYTOCHROME C-TYPE BIOGENESIS PROTEIN CCME HOMOLOG, MITOCHONDRIAL"/>
    <property type="match status" value="1"/>
</dbReference>
<dbReference type="Gene3D" id="2.40.50.140">
    <property type="entry name" value="Nucleic acid-binding proteins"/>
    <property type="match status" value="1"/>
</dbReference>
<evidence type="ECO:0000256" key="2">
    <source>
        <dbReference type="ARBA" id="ARBA00022617"/>
    </source>
</evidence>
<feature type="binding site" description="covalent" evidence="10">
    <location>
        <position position="124"/>
    </location>
    <ligand>
        <name>heme</name>
        <dbReference type="ChEBI" id="CHEBI:30413"/>
    </ligand>
</feature>
<dbReference type="GO" id="GO:0017004">
    <property type="term" value="P:cytochrome complex assembly"/>
    <property type="evidence" value="ECO:0007669"/>
    <property type="project" value="UniProtKB-KW"/>
</dbReference>
<accession>G2GM61</accession>
<dbReference type="GO" id="GO:0020037">
    <property type="term" value="F:heme binding"/>
    <property type="evidence" value="ECO:0007669"/>
    <property type="project" value="InterPro"/>
</dbReference>
<reference evidence="11 12" key="1">
    <citation type="submission" date="2011-08" db="EMBL/GenBank/DDBJ databases">
        <authorList>
            <person name="Lin Y."/>
            <person name="Hao X."/>
            <person name="Johnstone L."/>
            <person name="Miller S.J."/>
            <person name="Wei G."/>
            <person name="Rensing C."/>
        </authorList>
    </citation>
    <scope>NUCLEOTIDE SEQUENCE [LARGE SCALE GENOMIC DNA]</scope>
    <source>
        <strain evidence="11 12">K42</strain>
    </source>
</reference>
<evidence type="ECO:0000256" key="8">
    <source>
        <dbReference type="ARBA" id="ARBA00023004"/>
    </source>
</evidence>
<keyword evidence="6" id="KW-0735">Signal-anchor</keyword>
<dbReference type="GO" id="GO:0046872">
    <property type="term" value="F:metal ion binding"/>
    <property type="evidence" value="ECO:0007669"/>
    <property type="project" value="UniProtKB-KW"/>
</dbReference>
<comment type="subcellular location">
    <subcellularLocation>
        <location evidence="1">Membrane</location>
    </subcellularLocation>
</comment>
<dbReference type="OrthoDB" id="9793584at2"/>
<dbReference type="GO" id="GO:0017003">
    <property type="term" value="P:protein-heme linkage"/>
    <property type="evidence" value="ECO:0007669"/>
    <property type="project" value="InterPro"/>
</dbReference>
<gene>
    <name evidence="11" type="ORF">SZN_33066</name>
</gene>
<evidence type="ECO:0000313" key="12">
    <source>
        <dbReference type="Proteomes" id="UP000004217"/>
    </source>
</evidence>
<evidence type="ECO:0000256" key="7">
    <source>
        <dbReference type="ARBA" id="ARBA00022989"/>
    </source>
</evidence>
<evidence type="ECO:0000313" key="11">
    <source>
        <dbReference type="EMBL" id="EGX55408.1"/>
    </source>
</evidence>
<feature type="binding site" description="axial binding residue" evidence="10">
    <location>
        <position position="128"/>
    </location>
    <ligand>
        <name>heme</name>
        <dbReference type="ChEBI" id="CHEBI:30413"/>
    </ligand>
    <ligandPart>
        <name>Fe</name>
        <dbReference type="ChEBI" id="CHEBI:18248"/>
    </ligandPart>
</feature>
<dbReference type="PANTHER" id="PTHR34128">
    <property type="entry name" value="CYTOCHROME C-TYPE BIOGENESIS PROTEIN CCME HOMOLOG, MITOCHONDRIAL"/>
    <property type="match status" value="1"/>
</dbReference>
<dbReference type="SUPFAM" id="SSF82093">
    <property type="entry name" value="Heme chaperone CcmE"/>
    <property type="match status" value="1"/>
</dbReference>
<dbReference type="Pfam" id="PF03100">
    <property type="entry name" value="CcmE"/>
    <property type="match status" value="1"/>
</dbReference>
<proteinExistence type="predicted"/>
<dbReference type="AlphaFoldDB" id="G2GM61"/>
<dbReference type="InterPro" id="IPR004329">
    <property type="entry name" value="CcmE"/>
</dbReference>
<keyword evidence="9" id="KW-0472">Membrane</keyword>
<keyword evidence="2 10" id="KW-0349">Heme</keyword>
<evidence type="ECO:0000256" key="5">
    <source>
        <dbReference type="ARBA" id="ARBA00022748"/>
    </source>
</evidence>
<dbReference type="GO" id="GO:0005886">
    <property type="term" value="C:plasma membrane"/>
    <property type="evidence" value="ECO:0007669"/>
    <property type="project" value="InterPro"/>
</dbReference>
<keyword evidence="5" id="KW-0201">Cytochrome c-type biogenesis</keyword>
<organism evidence="11 12">
    <name type="scientific">Streptomyces zinciresistens K42</name>
    <dbReference type="NCBI Taxonomy" id="700597"/>
    <lineage>
        <taxon>Bacteria</taxon>
        <taxon>Bacillati</taxon>
        <taxon>Actinomycetota</taxon>
        <taxon>Actinomycetes</taxon>
        <taxon>Kitasatosporales</taxon>
        <taxon>Streptomycetaceae</taxon>
        <taxon>Streptomyces</taxon>
    </lineage>
</organism>
<dbReference type="Proteomes" id="UP000004217">
    <property type="component" value="Unassembled WGS sequence"/>
</dbReference>
<dbReference type="InterPro" id="IPR012340">
    <property type="entry name" value="NA-bd_OB-fold"/>
</dbReference>